<proteinExistence type="predicted"/>
<dbReference type="AlphaFoldDB" id="A0A9W8N1G5"/>
<protein>
    <submittedName>
        <fullName evidence="1">Uncharacterized protein</fullName>
    </submittedName>
</protein>
<reference evidence="1" key="1">
    <citation type="submission" date="2022-07" db="EMBL/GenBank/DDBJ databases">
        <title>Genome Sequence of Agrocybe chaxingu.</title>
        <authorList>
            <person name="Buettner E."/>
        </authorList>
    </citation>
    <scope>NUCLEOTIDE SEQUENCE</scope>
    <source>
        <strain evidence="1">MP-N11</strain>
    </source>
</reference>
<dbReference type="EMBL" id="JANKHO010000031">
    <property type="protein sequence ID" value="KAJ3517096.1"/>
    <property type="molecule type" value="Genomic_DNA"/>
</dbReference>
<accession>A0A9W8N1G5</accession>
<evidence type="ECO:0000313" key="2">
    <source>
        <dbReference type="Proteomes" id="UP001148786"/>
    </source>
</evidence>
<organism evidence="1 2">
    <name type="scientific">Agrocybe chaxingu</name>
    <dbReference type="NCBI Taxonomy" id="84603"/>
    <lineage>
        <taxon>Eukaryota</taxon>
        <taxon>Fungi</taxon>
        <taxon>Dikarya</taxon>
        <taxon>Basidiomycota</taxon>
        <taxon>Agaricomycotina</taxon>
        <taxon>Agaricomycetes</taxon>
        <taxon>Agaricomycetidae</taxon>
        <taxon>Agaricales</taxon>
        <taxon>Agaricineae</taxon>
        <taxon>Strophariaceae</taxon>
        <taxon>Agrocybe</taxon>
    </lineage>
</organism>
<keyword evidence="2" id="KW-1185">Reference proteome</keyword>
<name>A0A9W8N1G5_9AGAR</name>
<sequence length="248" mass="27918">MKQRKETHLGDLGPVPGLHEYLADIDEKVRKVLLVLTGEAAGVFKGDCSGQVANASVAREVPLKDATPSKWLQHWTWTSATICGIHIPSSNTIDAIRYPLARIPTSKPITSPSTMDNNAATRTKDMLQSLWKDIFCTGFSCEALYQSFVSRFGHYLPNLAQLSTFLNDSNLYDDRKKQWTIIPEDISHSDLVLELQQILKEIASHFKYGGRKIQALTQEELLVPIHRPDKKSDDIWMLISFSGPEERP</sequence>
<comment type="caution">
    <text evidence="1">The sequence shown here is derived from an EMBL/GenBank/DDBJ whole genome shotgun (WGS) entry which is preliminary data.</text>
</comment>
<evidence type="ECO:0000313" key="1">
    <source>
        <dbReference type="EMBL" id="KAJ3517096.1"/>
    </source>
</evidence>
<gene>
    <name evidence="1" type="ORF">NLJ89_g719</name>
</gene>
<dbReference type="Proteomes" id="UP001148786">
    <property type="component" value="Unassembled WGS sequence"/>
</dbReference>